<name>A0A0F9KTY6_9ZZZZ</name>
<feature type="compositionally biased region" description="Low complexity" evidence="1">
    <location>
        <begin position="226"/>
        <end position="253"/>
    </location>
</feature>
<comment type="caution">
    <text evidence="2">The sequence shown here is derived from an EMBL/GenBank/DDBJ whole genome shotgun (WGS) entry which is preliminary data.</text>
</comment>
<dbReference type="GO" id="GO:0006259">
    <property type="term" value="P:DNA metabolic process"/>
    <property type="evidence" value="ECO:0007669"/>
    <property type="project" value="InterPro"/>
</dbReference>
<dbReference type="Pfam" id="PF03837">
    <property type="entry name" value="RecT"/>
    <property type="match status" value="1"/>
</dbReference>
<dbReference type="GO" id="GO:0003677">
    <property type="term" value="F:DNA binding"/>
    <property type="evidence" value="ECO:0007669"/>
    <property type="project" value="InterPro"/>
</dbReference>
<evidence type="ECO:0008006" key="3">
    <source>
        <dbReference type="Google" id="ProtNLM"/>
    </source>
</evidence>
<gene>
    <name evidence="2" type="ORF">LCGC14_1291370</name>
</gene>
<dbReference type="AlphaFoldDB" id="A0A0F9KTY6"/>
<organism evidence="2">
    <name type="scientific">marine sediment metagenome</name>
    <dbReference type="NCBI Taxonomy" id="412755"/>
    <lineage>
        <taxon>unclassified sequences</taxon>
        <taxon>metagenomes</taxon>
        <taxon>ecological metagenomes</taxon>
    </lineage>
</organism>
<dbReference type="InterPro" id="IPR018330">
    <property type="entry name" value="RecT_fam"/>
</dbReference>
<proteinExistence type="predicted"/>
<protein>
    <recommendedName>
        <fullName evidence="3">Phage recombination protein Bet</fullName>
    </recommendedName>
</protein>
<sequence>MSTATEAGPGAASPQTTVNPLEAVIAATDRQKAVLDQASEVMGVPPDRVLALLRHKWKVSKDQDPFTDWELFLGASMIGRYLLDPITKEVYLGRAKDGRLMIIVGIDGFIKILDRTDHYDGFEQTYEFDEKTGQMVWCETTIYSTKRSHPTVYKGFASEYAQLAGFMYKKIPWHMLRLFSLRHATRLFTPMGAVVTEDEAERMGRASSDQQTPPTTLDDLLDRMEQPAQQQAEQPSNGSAESAEPSEPEVAGAQETPQAEAEEDVNEAMLKTYQDVFKKKTSKISCTNLLEEAQKLHNDGALNACEFDRITAMCKSRQKDIGAGRGAGSNKSK</sequence>
<reference evidence="2" key="1">
    <citation type="journal article" date="2015" name="Nature">
        <title>Complex archaea that bridge the gap between prokaryotes and eukaryotes.</title>
        <authorList>
            <person name="Spang A."/>
            <person name="Saw J.H."/>
            <person name="Jorgensen S.L."/>
            <person name="Zaremba-Niedzwiedzka K."/>
            <person name="Martijn J."/>
            <person name="Lind A.E."/>
            <person name="van Eijk R."/>
            <person name="Schleper C."/>
            <person name="Guy L."/>
            <person name="Ettema T.J."/>
        </authorList>
    </citation>
    <scope>NUCLEOTIDE SEQUENCE</scope>
</reference>
<evidence type="ECO:0000256" key="1">
    <source>
        <dbReference type="SAM" id="MobiDB-lite"/>
    </source>
</evidence>
<dbReference type="EMBL" id="LAZR01007447">
    <property type="protein sequence ID" value="KKM85203.1"/>
    <property type="molecule type" value="Genomic_DNA"/>
</dbReference>
<evidence type="ECO:0000313" key="2">
    <source>
        <dbReference type="EMBL" id="KKM85203.1"/>
    </source>
</evidence>
<accession>A0A0F9KTY6</accession>
<feature type="region of interest" description="Disordered" evidence="1">
    <location>
        <begin position="198"/>
        <end position="264"/>
    </location>
</feature>